<dbReference type="Proteomes" id="UP001281761">
    <property type="component" value="Unassembled WGS sequence"/>
</dbReference>
<evidence type="ECO:0000313" key="1">
    <source>
        <dbReference type="EMBL" id="KAK2948953.1"/>
    </source>
</evidence>
<sequence>MVYLDPRVCSIEYSKPSEHIASVIRSRYSASSKSRTDLCELSDAPSHIQEEDRRGVEKTLQQREYDEDLKLEFEEHVHRYHTQRKQQIDQKPNLQPFNAIVMTDYMQHLFLPIIRNQLGHSFFFTTYPTLSLQRHPC</sequence>
<organism evidence="1 2">
    <name type="scientific">Blattamonas nauphoetae</name>
    <dbReference type="NCBI Taxonomy" id="2049346"/>
    <lineage>
        <taxon>Eukaryota</taxon>
        <taxon>Metamonada</taxon>
        <taxon>Preaxostyla</taxon>
        <taxon>Oxymonadida</taxon>
        <taxon>Blattamonas</taxon>
    </lineage>
</organism>
<proteinExistence type="predicted"/>
<reference evidence="1 2" key="1">
    <citation type="journal article" date="2022" name="bioRxiv">
        <title>Genomics of Preaxostyla Flagellates Illuminates Evolutionary Transitions and the Path Towards Mitochondrial Loss.</title>
        <authorList>
            <person name="Novak L.V.F."/>
            <person name="Treitli S.C."/>
            <person name="Pyrih J."/>
            <person name="Halakuc P."/>
            <person name="Pipaliya S.V."/>
            <person name="Vacek V."/>
            <person name="Brzon O."/>
            <person name="Soukal P."/>
            <person name="Eme L."/>
            <person name="Dacks J.B."/>
            <person name="Karnkowska A."/>
            <person name="Elias M."/>
            <person name="Hampl V."/>
        </authorList>
    </citation>
    <scope>NUCLEOTIDE SEQUENCE [LARGE SCALE GENOMIC DNA]</scope>
    <source>
        <strain evidence="1">NAU3</strain>
        <tissue evidence="1">Gut</tissue>
    </source>
</reference>
<comment type="caution">
    <text evidence="1">The sequence shown here is derived from an EMBL/GenBank/DDBJ whole genome shotgun (WGS) entry which is preliminary data.</text>
</comment>
<keyword evidence="2" id="KW-1185">Reference proteome</keyword>
<dbReference type="EMBL" id="JARBJD010000166">
    <property type="protein sequence ID" value="KAK2948953.1"/>
    <property type="molecule type" value="Genomic_DNA"/>
</dbReference>
<accession>A0ABQ9X8N0</accession>
<protein>
    <submittedName>
        <fullName evidence="1">Uncharacterized protein</fullName>
    </submittedName>
</protein>
<name>A0ABQ9X8N0_9EUKA</name>
<evidence type="ECO:0000313" key="2">
    <source>
        <dbReference type="Proteomes" id="UP001281761"/>
    </source>
</evidence>
<gene>
    <name evidence="1" type="ORF">BLNAU_16171</name>
</gene>